<dbReference type="Proteomes" id="UP000557509">
    <property type="component" value="Unassembled WGS sequence"/>
</dbReference>
<sequence length="1725" mass="183490">MPIASRTGHGEAPLRRDKRKRRQAVSEAKEDEGADKAEHGRKKRRKKGASERESQPFMDPNFVDEYANLTKEELEPLIVEPSDIPDRERLVEWYDAYTKIMLWLTRSITKRQWGFEGQGTRCGGSLLHASNRRGPASSGSGRVTRGSWPHRERFDADTNSDLCRVTLRTNPPRIIAADSCQNIGDLNELRMGSFNVTHVTTSMKQPLLDIREFLRRHPNISAAIPETSLLKEAIREAESDQLGADSRPSTPLKASIPQTHEDFFALAQELFTPDIPYRAEPSHVWSALLTQLGNELRASITRSHRNLQLEKGTKGMNGLLRHVTRGLIGIARAAHLAKYFPSLKKHSIFLNLRASIHTVWASLKIWSSAAERLEALLLRHGLAATVRWRQNAAKASESRVNMRNRLQLVEKVTLDGLARIQPLKLILESLDSDEEWKRGPYGIEGPVKLKQLLLYTGDGGRRKKGSEMLKQLLLNTAARPAPRPASSVLPSETHDEPAITEQTKVSVENDERATETTDSTVPLDHGPQSPEGGATLDQEVATTLAPEDQHSTVPLDHGPQSPEGGATLDQEVATALAPEDQHSTVPLDHGPQSPEGGATLDQEVATALAPEDQHSTVPLDHGPQSPEGGATLDQEVATALAPEDQHSTVPLDHGPQSPEGGATLDQEVATALAPEDQHSTVPLDHGPQSPEGGATLDQEVATALAPEDQHSTVPLDHGPQSPEGGATLDQEVATALAPEDQHSTVPLDHGPQSPEGGATLDQEVATALAPEDQRHQMPVLPGAHGDGQLIDEALSKLDSFIHAVFDVTSEMPIPDALPDDASGNADTVMADVQPSDEAGHQMPVLPPARGRGQLIDEALSMLESYGHAVFDVASEMPIPDALPDAASGNADTVMADVHPPDEAGHQMRDLPAALADDQAVDEALSMLESYGLSVFDVASEMPIPDALPDAASGNADTVMADVQPSDEAGHQMRDLPAALADDQAVDEALSMLESYGLSVFDVASEMPIPDALPDDASGNADTVMADVQPSDEAGHQMRDLPAALADDQAVDEALSMLEPYGLSGTVVASRIGSTFVRSAHIPESDRAVPCRDMFRGYSAALLPGTPVARQRFYLLSPSALDVASEMPIPDALPDAASGNAEKVMADVQPSDEAGHQMRDLPAALADDQAVDEALSMLEPYGLSGTVVASRIGSTFVRSAHIPESDRAVPCRDMFRGYSAALLPGTPVARQRFYLLSPSALDVASEMPIPDALPDAASGNAEKVMADVQPSDEAGHQMRDLPAALADDQVIDEALSMLESYGLSALDVASEMPIPDALPDAASGNADKVMADVQPSDEAGHQMRDLPAALADDQAVDEALSMLEPYGLSALLPGTPVARQRFCLLSPSALDVASEMPIPDALPDAASGNADTVMADVQPSDEAGHQMRDLPAALADDQAVDEALSMLEPYGLSALLPGTPVARQRFCLLSPSALDVASEMPIPDALPDAASGNADTVMADVQPSDEAGHQMRDLPAALADDQAVDEALSMLEPYGLSALLPGTPVARQRFCLLSPSALDVASEMPIPDALPDAASGNADTVMADVQPSDEAGHQMRDLPAALADDQAVDEALSMLEPYGLSALLPGTPVARQRFYLLSPSALDVTSEMPIPDALPDAASGNADKVMADVQPSDEAGHQMRDLPAALADDQVIDEALSMLESGDQEAFEAALAAAVNELFYGETDES</sequence>
<organism evidence="2 3">
    <name type="scientific">Toxoplasma gondii</name>
    <dbReference type="NCBI Taxonomy" id="5811"/>
    <lineage>
        <taxon>Eukaryota</taxon>
        <taxon>Sar</taxon>
        <taxon>Alveolata</taxon>
        <taxon>Apicomplexa</taxon>
        <taxon>Conoidasida</taxon>
        <taxon>Coccidia</taxon>
        <taxon>Eucoccidiorida</taxon>
        <taxon>Eimeriorina</taxon>
        <taxon>Sarcocystidae</taxon>
        <taxon>Toxoplasma</taxon>
    </lineage>
</organism>
<gene>
    <name evidence="2" type="ORF">TGRH88_072090</name>
</gene>
<dbReference type="EMBL" id="JAAUHK010000194">
    <property type="protein sequence ID" value="KAF4641399.1"/>
    <property type="molecule type" value="Genomic_DNA"/>
</dbReference>
<name>A0A7J6K3K3_TOXGO</name>
<dbReference type="VEuPathDB" id="ToxoDB:TGME49_257910"/>
<comment type="caution">
    <text evidence="2">The sequence shown here is derived from an EMBL/GenBank/DDBJ whole genome shotgun (WGS) entry which is preliminary data.</text>
</comment>
<evidence type="ECO:0000313" key="2">
    <source>
        <dbReference type="EMBL" id="KAF4641399.1"/>
    </source>
</evidence>
<feature type="region of interest" description="Disordered" evidence="1">
    <location>
        <begin position="126"/>
        <end position="148"/>
    </location>
</feature>
<evidence type="ECO:0000313" key="3">
    <source>
        <dbReference type="Proteomes" id="UP000557509"/>
    </source>
</evidence>
<reference evidence="2 3" key="1">
    <citation type="submission" date="2020-03" db="EMBL/GenBank/DDBJ databases">
        <title>Genome sequence of Toxoplasma gondii RH-88 strain.</title>
        <authorList>
            <person name="Lorenzi H.A."/>
            <person name="Venepally P."/>
            <person name="Rozenberg A."/>
            <person name="Sibley D."/>
        </authorList>
    </citation>
    <scope>NUCLEOTIDE SEQUENCE [LARGE SCALE GENOMIC DNA]</scope>
    <source>
        <strain evidence="2 3">RH-88</strain>
    </source>
</reference>
<accession>A0A7J6K3K3</accession>
<proteinExistence type="predicted"/>
<feature type="region of interest" description="Disordered" evidence="1">
    <location>
        <begin position="1"/>
        <end position="62"/>
    </location>
</feature>
<dbReference type="VEuPathDB" id="ToxoDB:TGME49_500402"/>
<feature type="region of interest" description="Disordered" evidence="1">
    <location>
        <begin position="475"/>
        <end position="534"/>
    </location>
</feature>
<keyword evidence="3" id="KW-1185">Reference proteome</keyword>
<protein>
    <submittedName>
        <fullName evidence="2">Uncharacterized protein</fullName>
    </submittedName>
</protein>
<evidence type="ECO:0000256" key="1">
    <source>
        <dbReference type="SAM" id="MobiDB-lite"/>
    </source>
</evidence>